<dbReference type="AlphaFoldDB" id="A0A8B8IC59"/>
<feature type="compositionally biased region" description="Basic and acidic residues" evidence="1">
    <location>
        <begin position="422"/>
        <end position="437"/>
    </location>
</feature>
<feature type="region of interest" description="Disordered" evidence="1">
    <location>
        <begin position="920"/>
        <end position="941"/>
    </location>
</feature>
<feature type="chain" id="PRO_5046652888" evidence="2">
    <location>
        <begin position="23"/>
        <end position="1095"/>
    </location>
</feature>
<evidence type="ECO:0000256" key="2">
    <source>
        <dbReference type="SAM" id="SignalP"/>
    </source>
</evidence>
<gene>
    <name evidence="4" type="primary">LOC113399652</name>
</gene>
<protein>
    <submittedName>
        <fullName evidence="4">Uncharacterized protein</fullName>
    </submittedName>
</protein>
<feature type="region of interest" description="Disordered" evidence="1">
    <location>
        <begin position="959"/>
        <end position="1040"/>
    </location>
</feature>
<accession>A0A8B8IC59</accession>
<sequence length="1095" mass="124749">MKTKMQTIWLLVTILIINKVCCQDGLSDQDFYRLQQYSNNDAQTEAVTGYNTNIMQREQHNQPMTSVGVQYLSDENNGDYNRGDRSKGRKVYRIKNPFQQQQEEDTPSQDSNTQDSETGASNQYTAMQYSLPPEDFLQRMRAESPYNQQQQLSTPVSASPYSATPQPQYQYSTIQPSNYDINQQSNQISSLEPKAYTPVYQSNINSFQYSNPNLYSLDNAHSTPIPPYMSTPLPNTQYLGTPVNTYVSSSSPIYLSSPQNVQQYMSSPNTNTQSGVLDYNNNRVTTIGSNYETNNDINKRRQIDHYDNSAIGVRYPTNIQNQYQNQNDYTPSTVTPTISTYSESWQNSMNTGYNALSKSENEYLQTQYQNLRYNNNQKDRQETNSEGSNSDTHRIGSMPSANNVYLNYIQPDYQFYSNIKSQSRDSEPETSKSEVYSHGDYGWKLSDKKSYEPDISTKNNYFKYQIHSVQPDSGAVSQVSFQMDSSKPYNYEPNAKAVTENKLESEDFARAAAKAHEKYKQQLEAGKYISNSQYNNNGLSNSFGVNSYYNNDNIKQNNKLYNSNVYGNSQSESVTSTPFYYINSRDTLDSRTKQPFDHDKALKNIVSIDMSNVVQNSDSSAKTDTDTSNRFNFYGHNKDTDEQNFKQYSRPGDSFYGDKNNIYTIKSKPDDYISLDKLKQLEYGKHQLAESFYNLGSGNKRFVDEATQNFAKQISNNQDNAQSSGNINQQGLQNSQISSDIANILKFNDIPYRLTQSLNSNSQYLRNNNFDQSNIPSPLPVRINQNVDNHHIDVTAEILSKLMSNNKPTNFKINRPDTDSQSGNLISTINGFKVANPFNVDLKLVADMLKGKTAIDESQMTSFREINKPLPMKLDISQLQELLQLKNNHNAMALNNGLNSFSNSFFDVYNSGRPPYQGVKYSRSEEEPENIQIADSSNNHPIGAVIEQDDVVAGEIISDGSESAEDSNSSNSDDDRPKNALISSGHRGSGDRHRQMSTYSSRYSYKRKYPKSEFEEPYPLLKPPPPHSSRHRQVQKVEKSRRRRVIKPKMLRVFKTEPLYEAGTSIEDDIKTTHLKHVHLMAEDKSDTLNEEETV</sequence>
<feature type="compositionally biased region" description="Basic residues" evidence="1">
    <location>
        <begin position="1028"/>
        <end position="1040"/>
    </location>
</feature>
<evidence type="ECO:0000313" key="3">
    <source>
        <dbReference type="Proteomes" id="UP001652626"/>
    </source>
</evidence>
<dbReference type="RefSeq" id="XP_026494615.2">
    <property type="nucleotide sequence ID" value="XM_026638830.2"/>
</dbReference>
<dbReference type="OMA" id="HGDYGWK"/>
<feature type="compositionally biased region" description="Polar residues" evidence="1">
    <location>
        <begin position="108"/>
        <end position="121"/>
    </location>
</feature>
<organism evidence="3 4">
    <name type="scientific">Vanessa tameamea</name>
    <name type="common">Kamehameha butterfly</name>
    <dbReference type="NCBI Taxonomy" id="334116"/>
    <lineage>
        <taxon>Eukaryota</taxon>
        <taxon>Metazoa</taxon>
        <taxon>Ecdysozoa</taxon>
        <taxon>Arthropoda</taxon>
        <taxon>Hexapoda</taxon>
        <taxon>Insecta</taxon>
        <taxon>Pterygota</taxon>
        <taxon>Neoptera</taxon>
        <taxon>Endopterygota</taxon>
        <taxon>Lepidoptera</taxon>
        <taxon>Glossata</taxon>
        <taxon>Ditrysia</taxon>
        <taxon>Papilionoidea</taxon>
        <taxon>Nymphalidae</taxon>
        <taxon>Nymphalinae</taxon>
        <taxon>Vanessa</taxon>
    </lineage>
</organism>
<feature type="region of interest" description="Disordered" evidence="1">
    <location>
        <begin position="71"/>
        <end position="121"/>
    </location>
</feature>
<feature type="compositionally biased region" description="Low complexity" evidence="1">
    <location>
        <begin position="959"/>
        <end position="971"/>
    </location>
</feature>
<dbReference type="Proteomes" id="UP001652626">
    <property type="component" value="Chromosome 15"/>
</dbReference>
<dbReference type="GeneID" id="113399652"/>
<dbReference type="OrthoDB" id="6930947at2759"/>
<evidence type="ECO:0000256" key="1">
    <source>
        <dbReference type="SAM" id="MobiDB-lite"/>
    </source>
</evidence>
<keyword evidence="3" id="KW-1185">Reference proteome</keyword>
<keyword evidence="2" id="KW-0732">Signal</keyword>
<evidence type="ECO:0000313" key="4">
    <source>
        <dbReference type="RefSeq" id="XP_026494615.2"/>
    </source>
</evidence>
<feature type="region of interest" description="Disordered" evidence="1">
    <location>
        <begin position="145"/>
        <end position="166"/>
    </location>
</feature>
<feature type="signal peptide" evidence="2">
    <location>
        <begin position="1"/>
        <end position="22"/>
    </location>
</feature>
<name>A0A8B8IC59_VANTA</name>
<feature type="region of interest" description="Disordered" evidence="1">
    <location>
        <begin position="374"/>
        <end position="398"/>
    </location>
</feature>
<proteinExistence type="predicted"/>
<reference evidence="4" key="1">
    <citation type="submission" date="2025-08" db="UniProtKB">
        <authorList>
            <consortium name="RefSeq"/>
        </authorList>
    </citation>
    <scope>IDENTIFICATION</scope>
    <source>
        <tissue evidence="4">Whole body</tissue>
    </source>
</reference>
<feature type="region of interest" description="Disordered" evidence="1">
    <location>
        <begin position="420"/>
        <end position="439"/>
    </location>
</feature>